<dbReference type="Proteomes" id="UP001165060">
    <property type="component" value="Unassembled WGS sequence"/>
</dbReference>
<dbReference type="SUPFAM" id="SSF52540">
    <property type="entry name" value="P-loop containing nucleoside triphosphate hydrolases"/>
    <property type="match status" value="1"/>
</dbReference>
<keyword evidence="3 6" id="KW-0518">Myosin</keyword>
<evidence type="ECO:0000256" key="1">
    <source>
        <dbReference type="ARBA" id="ARBA00022741"/>
    </source>
</evidence>
<comment type="caution">
    <text evidence="6">Lacks conserved residue(s) required for the propagation of feature annotation.</text>
</comment>
<dbReference type="PANTHER" id="PTHR13140:SF706">
    <property type="entry name" value="DILUTE CLASS UNCONVENTIONAL MYOSIN, ISOFORM C"/>
    <property type="match status" value="1"/>
</dbReference>
<keyword evidence="1 6" id="KW-0547">Nucleotide-binding</keyword>
<gene>
    <name evidence="8" type="ORF">TeGR_g3077</name>
</gene>
<dbReference type="PANTHER" id="PTHR13140">
    <property type="entry name" value="MYOSIN"/>
    <property type="match status" value="1"/>
</dbReference>
<dbReference type="Gene3D" id="1.20.58.530">
    <property type="match status" value="1"/>
</dbReference>
<dbReference type="SMART" id="SM00242">
    <property type="entry name" value="MYSc"/>
    <property type="match status" value="1"/>
</dbReference>
<evidence type="ECO:0000313" key="9">
    <source>
        <dbReference type="Proteomes" id="UP001165060"/>
    </source>
</evidence>
<dbReference type="PROSITE" id="PS51456">
    <property type="entry name" value="MYOSIN_MOTOR"/>
    <property type="match status" value="1"/>
</dbReference>
<feature type="binding site" evidence="6">
    <location>
        <begin position="176"/>
        <end position="183"/>
    </location>
    <ligand>
        <name>ATP</name>
        <dbReference type="ChEBI" id="CHEBI:30616"/>
    </ligand>
</feature>
<evidence type="ECO:0000256" key="3">
    <source>
        <dbReference type="ARBA" id="ARBA00023123"/>
    </source>
</evidence>
<sequence>MHWHPVLVSSDPTLLLRRASMAGSGDEDESDMTVKVKRYRPGAHHAAFNGRQTWIPLNVERLRQKISNIERLGELPDDLVMSLQITEPFILYNLLSRFEVDKMYTAIGDILVAINPFRDIPGLHSSEKMDEYRDLSERQRLKATPHVFNIADMALHKLTRSWLEGKGRTQAVVISGESGAGKTEQWMKIRFSASSERSLTMVGCHTDHYLLEKARVTSHAPGERNFHVFYQVLRGCPPEQREALHITSKETTDFDVLLAADGSKTSYEGIDDAEDFSNMTRAFSNLGFSPDESEELLRVVVGLLFLGNMRFAEGGDGEHAVPVDDCTLDNNNAADLLGLDPDFLARSLSTKVRTVRSETITSPLTAPASDAARDALSKKTYSLTFDWLMRRINTSMHVPDGAIESFIGILDIFGFEIFEDNRFEQ</sequence>
<keyword evidence="5 6" id="KW-0009">Actin-binding</keyword>
<keyword evidence="9" id="KW-1185">Reference proteome</keyword>
<keyword evidence="2 6" id="KW-0067">ATP-binding</keyword>
<name>A0ABQ6MHK7_9STRA</name>
<dbReference type="Gene3D" id="1.20.120.720">
    <property type="entry name" value="Myosin VI head, motor domain, U50 subdomain"/>
    <property type="match status" value="1"/>
</dbReference>
<dbReference type="InterPro" id="IPR001609">
    <property type="entry name" value="Myosin_head_motor_dom-like"/>
</dbReference>
<feature type="non-terminal residue" evidence="8">
    <location>
        <position position="425"/>
    </location>
</feature>
<feature type="domain" description="Myosin motor" evidence="7">
    <location>
        <begin position="74"/>
        <end position="425"/>
    </location>
</feature>
<keyword evidence="4 6" id="KW-0505">Motor protein</keyword>
<dbReference type="Pfam" id="PF00063">
    <property type="entry name" value="Myosin_head"/>
    <property type="match status" value="1"/>
</dbReference>
<accession>A0ABQ6MHK7</accession>
<comment type="similarity">
    <text evidence="6">Belongs to the TRAFAC class myosin-kinesin ATPase superfamily. Myosin family.</text>
</comment>
<organism evidence="8 9">
    <name type="scientific">Tetraparma gracilis</name>
    <dbReference type="NCBI Taxonomy" id="2962635"/>
    <lineage>
        <taxon>Eukaryota</taxon>
        <taxon>Sar</taxon>
        <taxon>Stramenopiles</taxon>
        <taxon>Ochrophyta</taxon>
        <taxon>Bolidophyceae</taxon>
        <taxon>Parmales</taxon>
        <taxon>Triparmaceae</taxon>
        <taxon>Tetraparma</taxon>
    </lineage>
</organism>
<dbReference type="InterPro" id="IPR036961">
    <property type="entry name" value="Kinesin_motor_dom_sf"/>
</dbReference>
<dbReference type="InterPro" id="IPR027417">
    <property type="entry name" value="P-loop_NTPase"/>
</dbReference>
<dbReference type="PRINTS" id="PR00193">
    <property type="entry name" value="MYOSINHEAVY"/>
</dbReference>
<evidence type="ECO:0000256" key="4">
    <source>
        <dbReference type="ARBA" id="ARBA00023175"/>
    </source>
</evidence>
<evidence type="ECO:0000313" key="8">
    <source>
        <dbReference type="EMBL" id="GMI26223.1"/>
    </source>
</evidence>
<dbReference type="EMBL" id="BRYB01004138">
    <property type="protein sequence ID" value="GMI26223.1"/>
    <property type="molecule type" value="Genomic_DNA"/>
</dbReference>
<evidence type="ECO:0000256" key="6">
    <source>
        <dbReference type="PROSITE-ProRule" id="PRU00782"/>
    </source>
</evidence>
<proteinExistence type="inferred from homology"/>
<evidence type="ECO:0000256" key="5">
    <source>
        <dbReference type="ARBA" id="ARBA00023203"/>
    </source>
</evidence>
<comment type="caution">
    <text evidence="8">The sequence shown here is derived from an EMBL/GenBank/DDBJ whole genome shotgun (WGS) entry which is preliminary data.</text>
</comment>
<dbReference type="Gene3D" id="1.10.10.820">
    <property type="match status" value="1"/>
</dbReference>
<evidence type="ECO:0000256" key="2">
    <source>
        <dbReference type="ARBA" id="ARBA00022840"/>
    </source>
</evidence>
<dbReference type="CDD" id="cd00124">
    <property type="entry name" value="MYSc"/>
    <property type="match status" value="1"/>
</dbReference>
<protein>
    <recommendedName>
        <fullName evidence="7">Myosin motor domain-containing protein</fullName>
    </recommendedName>
</protein>
<dbReference type="Gene3D" id="3.40.850.10">
    <property type="entry name" value="Kinesin motor domain"/>
    <property type="match status" value="2"/>
</dbReference>
<evidence type="ECO:0000259" key="7">
    <source>
        <dbReference type="PROSITE" id="PS51456"/>
    </source>
</evidence>
<reference evidence="8 9" key="1">
    <citation type="journal article" date="2023" name="Commun. Biol.">
        <title>Genome analysis of Parmales, the sister group of diatoms, reveals the evolutionary specialization of diatoms from phago-mixotrophs to photoautotrophs.</title>
        <authorList>
            <person name="Ban H."/>
            <person name="Sato S."/>
            <person name="Yoshikawa S."/>
            <person name="Yamada K."/>
            <person name="Nakamura Y."/>
            <person name="Ichinomiya M."/>
            <person name="Sato N."/>
            <person name="Blanc-Mathieu R."/>
            <person name="Endo H."/>
            <person name="Kuwata A."/>
            <person name="Ogata H."/>
        </authorList>
    </citation>
    <scope>NUCLEOTIDE SEQUENCE [LARGE SCALE GENOMIC DNA]</scope>
</reference>